<feature type="compositionally biased region" description="Low complexity" evidence="1">
    <location>
        <begin position="166"/>
        <end position="175"/>
    </location>
</feature>
<evidence type="ECO:0000313" key="3">
    <source>
        <dbReference type="EMBL" id="KAK8123670.1"/>
    </source>
</evidence>
<gene>
    <name evidence="3" type="ORF">PG999_003588</name>
</gene>
<protein>
    <submittedName>
        <fullName evidence="3">Uncharacterized protein</fullName>
    </submittedName>
</protein>
<feature type="region of interest" description="Disordered" evidence="1">
    <location>
        <begin position="132"/>
        <end position="175"/>
    </location>
</feature>
<name>A0AAW0R437_9PEZI</name>
<reference evidence="3 4" key="1">
    <citation type="submission" date="2023-01" db="EMBL/GenBank/DDBJ databases">
        <title>Analysis of 21 Apiospora genomes using comparative genomics revels a genus with tremendous synthesis potential of carbohydrate active enzymes and secondary metabolites.</title>
        <authorList>
            <person name="Sorensen T."/>
        </authorList>
    </citation>
    <scope>NUCLEOTIDE SEQUENCE [LARGE SCALE GENOMIC DNA]</scope>
    <source>
        <strain evidence="3 4">CBS 117206</strain>
    </source>
</reference>
<proteinExistence type="predicted"/>
<organism evidence="3 4">
    <name type="scientific">Apiospora kogelbergensis</name>
    <dbReference type="NCBI Taxonomy" id="1337665"/>
    <lineage>
        <taxon>Eukaryota</taxon>
        <taxon>Fungi</taxon>
        <taxon>Dikarya</taxon>
        <taxon>Ascomycota</taxon>
        <taxon>Pezizomycotina</taxon>
        <taxon>Sordariomycetes</taxon>
        <taxon>Xylariomycetidae</taxon>
        <taxon>Amphisphaeriales</taxon>
        <taxon>Apiosporaceae</taxon>
        <taxon>Apiospora</taxon>
    </lineage>
</organism>
<keyword evidence="2" id="KW-0732">Signal</keyword>
<evidence type="ECO:0000256" key="2">
    <source>
        <dbReference type="SAM" id="SignalP"/>
    </source>
</evidence>
<sequence>MPAIKALVLSSLAAVAIADGLYVHSNELAAHLAKRRQMPAYGTPAYNCHDNCGQSIIAARGSDPCDDKTFLTDYAVCLSCAGPDNYGIWVYYSGALTNPASSCGLSTTPDTKKTTDVPLAIPAAKASGAVPPLSTTALNGTSTSSVRPSSNSDVMSATSSPIAAGPTTVSPEITSSTVITSPSSSAIVSSTNSAQPTTSAVKNAGASSAVCLKLYTIFLLTSNLLFAFGF</sequence>
<feature type="compositionally biased region" description="Low complexity" evidence="1">
    <location>
        <begin position="142"/>
        <end position="156"/>
    </location>
</feature>
<keyword evidence="4" id="KW-1185">Reference proteome</keyword>
<feature type="signal peptide" evidence="2">
    <location>
        <begin position="1"/>
        <end position="18"/>
    </location>
</feature>
<evidence type="ECO:0000256" key="1">
    <source>
        <dbReference type="SAM" id="MobiDB-lite"/>
    </source>
</evidence>
<feature type="chain" id="PRO_5043687768" evidence="2">
    <location>
        <begin position="19"/>
        <end position="230"/>
    </location>
</feature>
<accession>A0AAW0R437</accession>
<dbReference type="EMBL" id="JAQQWP010000003">
    <property type="protein sequence ID" value="KAK8123670.1"/>
    <property type="molecule type" value="Genomic_DNA"/>
</dbReference>
<evidence type="ECO:0000313" key="4">
    <source>
        <dbReference type="Proteomes" id="UP001392437"/>
    </source>
</evidence>
<dbReference type="AlphaFoldDB" id="A0AAW0R437"/>
<comment type="caution">
    <text evidence="3">The sequence shown here is derived from an EMBL/GenBank/DDBJ whole genome shotgun (WGS) entry which is preliminary data.</text>
</comment>
<dbReference type="Proteomes" id="UP001392437">
    <property type="component" value="Unassembled WGS sequence"/>
</dbReference>